<keyword evidence="4" id="KW-1015">Disulfide bond</keyword>
<dbReference type="PANTHER" id="PTHR42852">
    <property type="entry name" value="THIOL:DISULFIDE INTERCHANGE PROTEIN DSBE"/>
    <property type="match status" value="1"/>
</dbReference>
<organism evidence="8 9">
    <name type="scientific">Amycolatopsis viridis</name>
    <dbReference type="NCBI Taxonomy" id="185678"/>
    <lineage>
        <taxon>Bacteria</taxon>
        <taxon>Bacillati</taxon>
        <taxon>Actinomycetota</taxon>
        <taxon>Actinomycetes</taxon>
        <taxon>Pseudonocardiales</taxon>
        <taxon>Pseudonocardiaceae</taxon>
        <taxon>Amycolatopsis</taxon>
    </lineage>
</organism>
<dbReference type="InterPro" id="IPR017937">
    <property type="entry name" value="Thioredoxin_CS"/>
</dbReference>
<keyword evidence="2" id="KW-0201">Cytochrome c-type biogenesis</keyword>
<feature type="signal peptide" evidence="6">
    <location>
        <begin position="1"/>
        <end position="24"/>
    </location>
</feature>
<feature type="domain" description="Thioredoxin" evidence="7">
    <location>
        <begin position="46"/>
        <end position="190"/>
    </location>
</feature>
<proteinExistence type="predicted"/>
<sequence length="196" mass="21438">MRRVLAAVLAGVFVLAGCSTGSDAVSQGSSFQFVAPGGKTDIFYETADRQPIPKLSGEDLMSEGRTVSVADYTGKVVVINIWGQWCAPCRTEAPELEKLYTQTQAHGVQVLGLDVRDDDRSAPQDFVRDRQLTYPSIFDPPGRSLLQLSGYPRNAVPSTIILDKQQRVAAVYLRSILASDIEPVVQRLAAESPERR</sequence>
<dbReference type="RefSeq" id="WP_167120528.1">
    <property type="nucleotide sequence ID" value="NZ_JAANOU010000001.1"/>
</dbReference>
<evidence type="ECO:0000256" key="6">
    <source>
        <dbReference type="SAM" id="SignalP"/>
    </source>
</evidence>
<dbReference type="Pfam" id="PF00578">
    <property type="entry name" value="AhpC-TSA"/>
    <property type="match status" value="1"/>
</dbReference>
<comment type="subcellular location">
    <subcellularLocation>
        <location evidence="1">Cell envelope</location>
    </subcellularLocation>
</comment>
<dbReference type="PROSITE" id="PS00194">
    <property type="entry name" value="THIOREDOXIN_1"/>
    <property type="match status" value="1"/>
</dbReference>
<dbReference type="InterPro" id="IPR000866">
    <property type="entry name" value="AhpC/TSA"/>
</dbReference>
<keyword evidence="8" id="KW-0413">Isomerase</keyword>
<name>A0ABX0T0U5_9PSEU</name>
<keyword evidence="6" id="KW-0732">Signal</keyword>
<evidence type="ECO:0000313" key="8">
    <source>
        <dbReference type="EMBL" id="NIH82863.1"/>
    </source>
</evidence>
<dbReference type="InterPro" id="IPR013766">
    <property type="entry name" value="Thioredoxin_domain"/>
</dbReference>
<keyword evidence="3" id="KW-0735">Signal-anchor</keyword>
<accession>A0ABX0T0U5</accession>
<evidence type="ECO:0000313" key="9">
    <source>
        <dbReference type="Proteomes" id="UP000754495"/>
    </source>
</evidence>
<dbReference type="GO" id="GO:0016853">
    <property type="term" value="F:isomerase activity"/>
    <property type="evidence" value="ECO:0007669"/>
    <property type="project" value="UniProtKB-KW"/>
</dbReference>
<keyword evidence="5" id="KW-0676">Redox-active center</keyword>
<dbReference type="Proteomes" id="UP000754495">
    <property type="component" value="Unassembled WGS sequence"/>
</dbReference>
<comment type="caution">
    <text evidence="8">The sequence shown here is derived from an EMBL/GenBank/DDBJ whole genome shotgun (WGS) entry which is preliminary data.</text>
</comment>
<protein>
    <submittedName>
        <fullName evidence="8">Thiol-disulfide isomerase/thioredoxin</fullName>
    </submittedName>
</protein>
<dbReference type="PROSITE" id="PS51352">
    <property type="entry name" value="THIOREDOXIN_2"/>
    <property type="match status" value="1"/>
</dbReference>
<evidence type="ECO:0000256" key="4">
    <source>
        <dbReference type="ARBA" id="ARBA00023157"/>
    </source>
</evidence>
<dbReference type="InterPro" id="IPR050553">
    <property type="entry name" value="Thioredoxin_ResA/DsbE_sf"/>
</dbReference>
<evidence type="ECO:0000256" key="2">
    <source>
        <dbReference type="ARBA" id="ARBA00022748"/>
    </source>
</evidence>
<reference evidence="8 9" key="1">
    <citation type="submission" date="2020-03" db="EMBL/GenBank/DDBJ databases">
        <title>Sequencing the genomes of 1000 actinobacteria strains.</title>
        <authorList>
            <person name="Klenk H.-P."/>
        </authorList>
    </citation>
    <scope>NUCLEOTIDE SEQUENCE [LARGE SCALE GENOMIC DNA]</scope>
    <source>
        <strain evidence="8 9">DSM 45668</strain>
    </source>
</reference>
<dbReference type="PROSITE" id="PS51257">
    <property type="entry name" value="PROKAR_LIPOPROTEIN"/>
    <property type="match status" value="1"/>
</dbReference>
<evidence type="ECO:0000256" key="5">
    <source>
        <dbReference type="ARBA" id="ARBA00023284"/>
    </source>
</evidence>
<dbReference type="SUPFAM" id="SSF52833">
    <property type="entry name" value="Thioredoxin-like"/>
    <property type="match status" value="1"/>
</dbReference>
<dbReference type="EMBL" id="JAANOU010000001">
    <property type="protein sequence ID" value="NIH82863.1"/>
    <property type="molecule type" value="Genomic_DNA"/>
</dbReference>
<dbReference type="Gene3D" id="3.40.30.10">
    <property type="entry name" value="Glutaredoxin"/>
    <property type="match status" value="1"/>
</dbReference>
<keyword evidence="3" id="KW-0812">Transmembrane</keyword>
<dbReference type="CDD" id="cd02966">
    <property type="entry name" value="TlpA_like_family"/>
    <property type="match status" value="1"/>
</dbReference>
<dbReference type="InterPro" id="IPR036249">
    <property type="entry name" value="Thioredoxin-like_sf"/>
</dbReference>
<keyword evidence="9" id="KW-1185">Reference proteome</keyword>
<dbReference type="PANTHER" id="PTHR42852:SF6">
    <property type="entry name" value="THIOL:DISULFIDE INTERCHANGE PROTEIN DSBE"/>
    <property type="match status" value="1"/>
</dbReference>
<gene>
    <name evidence="8" type="ORF">FHX46_005393</name>
</gene>
<evidence type="ECO:0000256" key="1">
    <source>
        <dbReference type="ARBA" id="ARBA00004196"/>
    </source>
</evidence>
<evidence type="ECO:0000259" key="7">
    <source>
        <dbReference type="PROSITE" id="PS51352"/>
    </source>
</evidence>
<evidence type="ECO:0000256" key="3">
    <source>
        <dbReference type="ARBA" id="ARBA00022968"/>
    </source>
</evidence>
<feature type="chain" id="PRO_5047229424" evidence="6">
    <location>
        <begin position="25"/>
        <end position="196"/>
    </location>
</feature>